<accession>A0A0N4X6J7</accession>
<reference evidence="1" key="1">
    <citation type="submission" date="2017-02" db="UniProtKB">
        <authorList>
            <consortium name="WormBaseParasite"/>
        </authorList>
    </citation>
    <scope>IDENTIFICATION</scope>
</reference>
<proteinExistence type="predicted"/>
<organism evidence="1">
    <name type="scientific">Haemonchus placei</name>
    <name type="common">Barber's pole worm</name>
    <dbReference type="NCBI Taxonomy" id="6290"/>
    <lineage>
        <taxon>Eukaryota</taxon>
        <taxon>Metazoa</taxon>
        <taxon>Ecdysozoa</taxon>
        <taxon>Nematoda</taxon>
        <taxon>Chromadorea</taxon>
        <taxon>Rhabditida</taxon>
        <taxon>Rhabditina</taxon>
        <taxon>Rhabditomorpha</taxon>
        <taxon>Strongyloidea</taxon>
        <taxon>Trichostrongylidae</taxon>
        <taxon>Haemonchus</taxon>
    </lineage>
</organism>
<evidence type="ECO:0000313" key="1">
    <source>
        <dbReference type="WBParaSite" id="HPLM_0001998901-mRNA-1"/>
    </source>
</evidence>
<sequence>LISLRYISEISGKRITPGFTRLMTPVSGSIFYTHFLRAISNKIGRVSGRIVIEFGTSRTFLNDISWK</sequence>
<protein>
    <submittedName>
        <fullName evidence="1">NADH-plastoquinone oxidoreductase subunit 5</fullName>
    </submittedName>
</protein>
<dbReference type="AlphaFoldDB" id="A0A0N4X6J7"/>
<name>A0A0N4X6J7_HAEPC</name>
<dbReference type="WBParaSite" id="HPLM_0001998901-mRNA-1">
    <property type="protein sequence ID" value="HPLM_0001998901-mRNA-1"/>
    <property type="gene ID" value="HPLM_0001998901"/>
</dbReference>